<feature type="chain" id="PRO_5029551772" description="Pectinesterase inhibitor domain-containing protein" evidence="4">
    <location>
        <begin position="25"/>
        <end position="117"/>
    </location>
</feature>
<dbReference type="EMBL" id="BJWL01000010">
    <property type="protein sequence ID" value="GFY94897.1"/>
    <property type="molecule type" value="Genomic_DNA"/>
</dbReference>
<dbReference type="GO" id="GO:0004857">
    <property type="term" value="F:enzyme inhibitor activity"/>
    <property type="evidence" value="ECO:0007669"/>
    <property type="project" value="InterPro"/>
</dbReference>
<dbReference type="PANTHER" id="PTHR36710">
    <property type="entry name" value="PECTINESTERASE INHIBITOR-LIKE"/>
    <property type="match status" value="1"/>
</dbReference>
<dbReference type="NCBIfam" id="TIGR01614">
    <property type="entry name" value="PME_inhib"/>
    <property type="match status" value="1"/>
</dbReference>
<dbReference type="InterPro" id="IPR006501">
    <property type="entry name" value="Pectinesterase_inhib_dom"/>
</dbReference>
<keyword evidence="1 4" id="KW-0732">Signal</keyword>
<dbReference type="SUPFAM" id="SSF101148">
    <property type="entry name" value="Plant invertase/pectin methylesterase inhibitor"/>
    <property type="match status" value="1"/>
</dbReference>
<comment type="caution">
    <text evidence="6">The sequence shown here is derived from an EMBL/GenBank/DDBJ whole genome shotgun (WGS) entry which is preliminary data.</text>
</comment>
<organism evidence="6 7">
    <name type="scientific">Actinidia rufa</name>
    <dbReference type="NCBI Taxonomy" id="165716"/>
    <lineage>
        <taxon>Eukaryota</taxon>
        <taxon>Viridiplantae</taxon>
        <taxon>Streptophyta</taxon>
        <taxon>Embryophyta</taxon>
        <taxon>Tracheophyta</taxon>
        <taxon>Spermatophyta</taxon>
        <taxon>Magnoliopsida</taxon>
        <taxon>eudicotyledons</taxon>
        <taxon>Gunneridae</taxon>
        <taxon>Pentapetalae</taxon>
        <taxon>asterids</taxon>
        <taxon>Ericales</taxon>
        <taxon>Actinidiaceae</taxon>
        <taxon>Actinidia</taxon>
    </lineage>
</organism>
<evidence type="ECO:0000313" key="6">
    <source>
        <dbReference type="EMBL" id="GFY94897.1"/>
    </source>
</evidence>
<protein>
    <recommendedName>
        <fullName evidence="5">Pectinesterase inhibitor domain-containing protein</fullName>
    </recommendedName>
</protein>
<dbReference type="InterPro" id="IPR052421">
    <property type="entry name" value="PCW_Enzyme_Inhibitor"/>
</dbReference>
<evidence type="ECO:0000256" key="3">
    <source>
        <dbReference type="ARBA" id="ARBA00038471"/>
    </source>
</evidence>
<dbReference type="Pfam" id="PF04043">
    <property type="entry name" value="PMEI"/>
    <property type="match status" value="1"/>
</dbReference>
<dbReference type="AlphaFoldDB" id="A0A7J0FAH3"/>
<dbReference type="OrthoDB" id="1899334at2759"/>
<dbReference type="InterPro" id="IPR035513">
    <property type="entry name" value="Invertase/methylesterase_inhib"/>
</dbReference>
<dbReference type="Gene3D" id="1.20.140.40">
    <property type="entry name" value="Invertase/pectin methylesterase inhibitor family protein"/>
    <property type="match status" value="1"/>
</dbReference>
<proteinExistence type="inferred from homology"/>
<feature type="signal peptide" evidence="4">
    <location>
        <begin position="1"/>
        <end position="24"/>
    </location>
</feature>
<sequence>MKTISCLFFIVLIFALWPCRTVSAGGDLIDKACEKTPYKELCKSSLRAEDESPPRADLHNLARIAVNVAWTNATDTQEYMNTLLNAATEPFMQQSLQDCDATYDDAIGNLEGSGFGV</sequence>
<evidence type="ECO:0000256" key="2">
    <source>
        <dbReference type="ARBA" id="ARBA00023157"/>
    </source>
</evidence>
<evidence type="ECO:0000259" key="5">
    <source>
        <dbReference type="Pfam" id="PF04043"/>
    </source>
</evidence>
<keyword evidence="7" id="KW-1185">Reference proteome</keyword>
<evidence type="ECO:0000313" key="7">
    <source>
        <dbReference type="Proteomes" id="UP000585474"/>
    </source>
</evidence>
<name>A0A7J0FAH3_9ERIC</name>
<dbReference type="Proteomes" id="UP000585474">
    <property type="component" value="Unassembled WGS sequence"/>
</dbReference>
<gene>
    <name evidence="6" type="ORF">Acr_10g0002820</name>
</gene>
<accession>A0A7J0FAH3</accession>
<comment type="similarity">
    <text evidence="3">Belongs to the PMEI family.</text>
</comment>
<evidence type="ECO:0000256" key="1">
    <source>
        <dbReference type="ARBA" id="ARBA00022729"/>
    </source>
</evidence>
<keyword evidence="2" id="KW-1015">Disulfide bond</keyword>
<feature type="domain" description="Pectinesterase inhibitor" evidence="5">
    <location>
        <begin position="27"/>
        <end position="112"/>
    </location>
</feature>
<dbReference type="PANTHER" id="PTHR36710:SF18">
    <property type="entry name" value="PECTINESTERASE INHIBITOR 5-RELATED"/>
    <property type="match status" value="1"/>
</dbReference>
<evidence type="ECO:0000256" key="4">
    <source>
        <dbReference type="SAM" id="SignalP"/>
    </source>
</evidence>
<reference evidence="6 7" key="1">
    <citation type="submission" date="2019-07" db="EMBL/GenBank/DDBJ databases">
        <title>De Novo Assembly of kiwifruit Actinidia rufa.</title>
        <authorList>
            <person name="Sugita-Konishi S."/>
            <person name="Sato K."/>
            <person name="Mori E."/>
            <person name="Abe Y."/>
            <person name="Kisaki G."/>
            <person name="Hamano K."/>
            <person name="Suezawa K."/>
            <person name="Otani M."/>
            <person name="Fukuda T."/>
            <person name="Manabe T."/>
            <person name="Gomi K."/>
            <person name="Tabuchi M."/>
            <person name="Akimitsu K."/>
            <person name="Kataoka I."/>
        </authorList>
    </citation>
    <scope>NUCLEOTIDE SEQUENCE [LARGE SCALE GENOMIC DNA]</scope>
    <source>
        <strain evidence="7">cv. Fuchu</strain>
    </source>
</reference>